<keyword evidence="1" id="KW-0378">Hydrolase</keyword>
<keyword evidence="4" id="KW-1185">Reference proteome</keyword>
<dbReference type="InterPro" id="IPR001466">
    <property type="entry name" value="Beta-lactam-related"/>
</dbReference>
<dbReference type="Proteomes" id="UP000500890">
    <property type="component" value="Chromosome"/>
</dbReference>
<evidence type="ECO:0000313" key="3">
    <source>
        <dbReference type="EMBL" id="QIL45679.1"/>
    </source>
</evidence>
<dbReference type="RefSeq" id="WP_166006415.1">
    <property type="nucleotide sequence ID" value="NZ_CP049886.1"/>
</dbReference>
<dbReference type="Gene3D" id="3.40.710.10">
    <property type="entry name" value="DD-peptidase/beta-lactamase superfamily"/>
    <property type="match status" value="1"/>
</dbReference>
<dbReference type="EMBL" id="CP049886">
    <property type="protein sequence ID" value="QIL45679.1"/>
    <property type="molecule type" value="Genomic_DNA"/>
</dbReference>
<evidence type="ECO:0000256" key="1">
    <source>
        <dbReference type="ARBA" id="ARBA00022801"/>
    </source>
</evidence>
<dbReference type="KEGG" id="vah:G7081_00550"/>
<organism evidence="3 4">
    <name type="scientific">Vagococcus coleopterorum</name>
    <dbReference type="NCBI Taxonomy" id="2714946"/>
    <lineage>
        <taxon>Bacteria</taxon>
        <taxon>Bacillati</taxon>
        <taxon>Bacillota</taxon>
        <taxon>Bacilli</taxon>
        <taxon>Lactobacillales</taxon>
        <taxon>Enterococcaceae</taxon>
        <taxon>Vagococcus</taxon>
    </lineage>
</organism>
<evidence type="ECO:0000313" key="4">
    <source>
        <dbReference type="Proteomes" id="UP000500890"/>
    </source>
</evidence>
<dbReference type="AlphaFoldDB" id="A0A6G8AL42"/>
<dbReference type="PANTHER" id="PTHR43283">
    <property type="entry name" value="BETA-LACTAMASE-RELATED"/>
    <property type="match status" value="1"/>
</dbReference>
<dbReference type="InterPro" id="IPR012338">
    <property type="entry name" value="Beta-lactam/transpept-like"/>
</dbReference>
<dbReference type="InterPro" id="IPR050789">
    <property type="entry name" value="Diverse_Enzym_Activities"/>
</dbReference>
<reference evidence="3 4" key="1">
    <citation type="submission" date="2020-03" db="EMBL/GenBank/DDBJ databases">
        <title>Vagococcus sp. nov., isolated from beetles.</title>
        <authorList>
            <person name="Hyun D.-W."/>
            <person name="Bae J.-W."/>
        </authorList>
    </citation>
    <scope>NUCLEOTIDE SEQUENCE [LARGE SCALE GENOMIC DNA]</scope>
    <source>
        <strain evidence="3 4">HDW17A</strain>
    </source>
</reference>
<name>A0A6G8AL42_9ENTE</name>
<feature type="domain" description="Beta-lactamase-related" evidence="2">
    <location>
        <begin position="6"/>
        <end position="321"/>
    </location>
</feature>
<dbReference type="Pfam" id="PF00144">
    <property type="entry name" value="Beta-lactamase"/>
    <property type="match status" value="1"/>
</dbReference>
<proteinExistence type="predicted"/>
<dbReference type="PANTHER" id="PTHR43283:SF11">
    <property type="entry name" value="BETA-LACTAMASE-RELATED DOMAIN-CONTAINING PROTEIN"/>
    <property type="match status" value="1"/>
</dbReference>
<dbReference type="GO" id="GO:0016787">
    <property type="term" value="F:hydrolase activity"/>
    <property type="evidence" value="ECO:0007669"/>
    <property type="project" value="UniProtKB-KW"/>
</dbReference>
<evidence type="ECO:0000259" key="2">
    <source>
        <dbReference type="Pfam" id="PF00144"/>
    </source>
</evidence>
<sequence length="340" mass="38080">MYPQTQKHIVKMMAEQVMPGANVGFIKDGERVITTLGHAQIIPTCEPLTPSHLYDVASLTKVIGTTTLILQLWEDGKLDISKPLHDYYPAFENQDITILELLTHTSDVQAYIENRDQLSAEELKAALLRLKPGSEQGHKVAYTDTGSLLLGFYLEEVYQKPIQTLITERVLKPLAMSHSTFKPNSEHAIAPTENHPTRGVIKGQVHDPKAFKLKENCGSAGLFSTIDDCLLFAETLLNNGTAPDGHQLLKPDTVERLISDWTTNTSHPRSLGWDLLPGRTANSPLLFHTGYTGTFMIIDVSQQEAFVFLSNRVHPVDHRQAYIDERNKLLEIYLSEKKNS</sequence>
<accession>A0A6G8AL42</accession>
<dbReference type="SUPFAM" id="SSF56601">
    <property type="entry name" value="beta-lactamase/transpeptidase-like"/>
    <property type="match status" value="1"/>
</dbReference>
<gene>
    <name evidence="3" type="ORF">G7081_00550</name>
</gene>
<protein>
    <submittedName>
        <fullName evidence="3">Beta-lactamase family protein</fullName>
    </submittedName>
</protein>